<proteinExistence type="predicted"/>
<dbReference type="Proteomes" id="UP000015729">
    <property type="component" value="Unassembled WGS sequence"/>
</dbReference>
<dbReference type="InterPro" id="IPR023198">
    <property type="entry name" value="PGP-like_dom2"/>
</dbReference>
<comment type="caution">
    <text evidence="1">The sequence shown here is derived from an EMBL/GenBank/DDBJ whole genome shotgun (WGS) entry which is preliminary data.</text>
</comment>
<accession>S6V5A5</accession>
<name>S6V5A5_PSESF</name>
<dbReference type="SUPFAM" id="SSF56784">
    <property type="entry name" value="HAD-like"/>
    <property type="match status" value="1"/>
</dbReference>
<protein>
    <submittedName>
        <fullName evidence="1">Phosphoglycolate phosphatase</fullName>
    </submittedName>
</protein>
<evidence type="ECO:0000313" key="2">
    <source>
        <dbReference type="Proteomes" id="UP000015729"/>
    </source>
</evidence>
<dbReference type="Gene3D" id="1.10.150.240">
    <property type="entry name" value="Putative phosphatase, domain 2"/>
    <property type="match status" value="1"/>
</dbReference>
<evidence type="ECO:0000313" key="1">
    <source>
        <dbReference type="EMBL" id="EPN62941.1"/>
    </source>
</evidence>
<gene>
    <name evidence="1" type="ORF">A244_03505</name>
</gene>
<reference evidence="1 2" key="1">
    <citation type="journal article" date="2013" name="PLoS Pathog.">
        <title>Genomic analysis of the Kiwifruit pathogen Pseudomonas syringae pv. actinidiae provides insight into the origins of an emergent plant disease.</title>
        <authorList>
            <person name="McCann H.C."/>
            <person name="Rikkerink E.H."/>
            <person name="Bertels F."/>
            <person name="Fiers M."/>
            <person name="Lu A."/>
            <person name="Rees-George J."/>
            <person name="Andersen M.T."/>
            <person name="Gleave A.P."/>
            <person name="Haubold B."/>
            <person name="Wohlers M.W."/>
            <person name="Guttman D.S."/>
            <person name="Wang P.W."/>
            <person name="Straub C."/>
            <person name="Vanneste J.L."/>
            <person name="Rainey P.B."/>
            <person name="Templeton M.D."/>
        </authorList>
    </citation>
    <scope>NUCLEOTIDE SEQUENCE [LARGE SCALE GENOMIC DNA]</scope>
    <source>
        <strain evidence="1 2">ICMP 18807</strain>
    </source>
</reference>
<organism evidence="1 2">
    <name type="scientific">Pseudomonas syringae pv. actinidiae ICMP 18807</name>
    <dbReference type="NCBI Taxonomy" id="1194404"/>
    <lineage>
        <taxon>Bacteria</taxon>
        <taxon>Pseudomonadati</taxon>
        <taxon>Pseudomonadota</taxon>
        <taxon>Gammaproteobacteria</taxon>
        <taxon>Pseudomonadales</taxon>
        <taxon>Pseudomonadaceae</taxon>
        <taxon>Pseudomonas</taxon>
        <taxon>Pseudomonas syringae</taxon>
    </lineage>
</organism>
<dbReference type="InterPro" id="IPR023214">
    <property type="entry name" value="HAD_sf"/>
</dbReference>
<dbReference type="AlphaFoldDB" id="S6V5A5"/>
<dbReference type="InterPro" id="IPR036412">
    <property type="entry name" value="HAD-like_sf"/>
</dbReference>
<sequence length="55" mass="5864">MSGFEQLFAGKLPKLIMFDLDGTLVDSVPDLAVAVDTMLAELGRPAAGLESVRAW</sequence>
<dbReference type="EMBL" id="AOKG01000233">
    <property type="protein sequence ID" value="EPN62941.1"/>
    <property type="molecule type" value="Genomic_DNA"/>
</dbReference>
<dbReference type="Gene3D" id="3.40.50.1000">
    <property type="entry name" value="HAD superfamily/HAD-like"/>
    <property type="match status" value="1"/>
</dbReference>
<feature type="non-terminal residue" evidence="1">
    <location>
        <position position="55"/>
    </location>
</feature>